<dbReference type="Pfam" id="PF02949">
    <property type="entry name" value="7tm_6"/>
    <property type="match status" value="1"/>
</dbReference>
<dbReference type="EMBL" id="JAQQBR010000001">
    <property type="protein sequence ID" value="KAK0182183.1"/>
    <property type="molecule type" value="Genomic_DNA"/>
</dbReference>
<evidence type="ECO:0000256" key="6">
    <source>
        <dbReference type="ARBA" id="ARBA00022989"/>
    </source>
</evidence>
<dbReference type="PANTHER" id="PTHR21137">
    <property type="entry name" value="ODORANT RECEPTOR"/>
    <property type="match status" value="1"/>
</dbReference>
<keyword evidence="2" id="KW-1003">Cell membrane</keyword>
<keyword evidence="7" id="KW-0472">Membrane</keyword>
<dbReference type="GO" id="GO:0004984">
    <property type="term" value="F:olfactory receptor activity"/>
    <property type="evidence" value="ECO:0007669"/>
    <property type="project" value="InterPro"/>
</dbReference>
<dbReference type="GO" id="GO:0005549">
    <property type="term" value="F:odorant binding"/>
    <property type="evidence" value="ECO:0007669"/>
    <property type="project" value="InterPro"/>
</dbReference>
<evidence type="ECO:0000256" key="3">
    <source>
        <dbReference type="ARBA" id="ARBA00022606"/>
    </source>
</evidence>
<evidence type="ECO:0000256" key="8">
    <source>
        <dbReference type="ARBA" id="ARBA00023170"/>
    </source>
</evidence>
<dbReference type="AlphaFoldDB" id="A0AA39L1W0"/>
<keyword evidence="11" id="KW-1185">Reference proteome</keyword>
<keyword evidence="4" id="KW-0812">Transmembrane</keyword>
<protein>
    <submittedName>
        <fullName evidence="10">Uncharacterized protein</fullName>
    </submittedName>
</protein>
<sequence length="100" mass="11479">MSGVQTMVNIHIPYQASRYAILCFAHFLHVYFYCWNGQIILDHSNTIHDAAYTARWYAVLDKTSKLLTLVMLRSSKACIQTAGKIFPLTYISFTTVRITN</sequence>
<evidence type="ECO:0000256" key="2">
    <source>
        <dbReference type="ARBA" id="ARBA00022475"/>
    </source>
</evidence>
<dbReference type="Proteomes" id="UP001168972">
    <property type="component" value="Unassembled WGS sequence"/>
</dbReference>
<dbReference type="GO" id="GO:0007165">
    <property type="term" value="P:signal transduction"/>
    <property type="evidence" value="ECO:0007669"/>
    <property type="project" value="UniProtKB-KW"/>
</dbReference>
<comment type="caution">
    <text evidence="10">The sequence shown here is derived from an EMBL/GenBank/DDBJ whole genome shotgun (WGS) entry which is preliminary data.</text>
</comment>
<dbReference type="GO" id="GO:0005886">
    <property type="term" value="C:plasma membrane"/>
    <property type="evidence" value="ECO:0007669"/>
    <property type="project" value="UniProtKB-SubCell"/>
</dbReference>
<gene>
    <name evidence="10" type="ORF">PV327_000345</name>
</gene>
<accession>A0AA39L1W0</accession>
<comment type="subcellular location">
    <subcellularLocation>
        <location evidence="1">Cell membrane</location>
        <topology evidence="1">Multi-pass membrane protein</topology>
    </subcellularLocation>
</comment>
<name>A0AA39L1W0_MICHY</name>
<evidence type="ECO:0000313" key="10">
    <source>
        <dbReference type="EMBL" id="KAK0182183.1"/>
    </source>
</evidence>
<keyword evidence="6" id="KW-1133">Transmembrane helix</keyword>
<reference evidence="10" key="2">
    <citation type="submission" date="2023-03" db="EMBL/GenBank/DDBJ databases">
        <authorList>
            <person name="Inwood S.N."/>
            <person name="Skelly J.G."/>
            <person name="Guhlin J."/>
            <person name="Harrop T.W.R."/>
            <person name="Goldson S.G."/>
            <person name="Dearden P.K."/>
        </authorList>
    </citation>
    <scope>NUCLEOTIDE SEQUENCE</scope>
    <source>
        <strain evidence="10">Lincoln</strain>
        <tissue evidence="10">Whole body</tissue>
    </source>
</reference>
<dbReference type="PANTHER" id="PTHR21137:SF35">
    <property type="entry name" value="ODORANT RECEPTOR 19A-RELATED"/>
    <property type="match status" value="1"/>
</dbReference>
<keyword evidence="9" id="KW-0807">Transducer</keyword>
<evidence type="ECO:0000256" key="5">
    <source>
        <dbReference type="ARBA" id="ARBA00022725"/>
    </source>
</evidence>
<reference evidence="10" key="1">
    <citation type="journal article" date="2023" name="bioRxiv">
        <title>Scaffold-level genome assemblies of two parasitoid biocontrol wasps reveal the parthenogenesis mechanism and an associated novel virus.</title>
        <authorList>
            <person name="Inwood S."/>
            <person name="Skelly J."/>
            <person name="Guhlin J."/>
            <person name="Harrop T."/>
            <person name="Goldson S."/>
            <person name="Dearden P."/>
        </authorList>
    </citation>
    <scope>NUCLEOTIDE SEQUENCE</scope>
    <source>
        <strain evidence="10">Lincoln</strain>
        <tissue evidence="10">Whole body</tissue>
    </source>
</reference>
<dbReference type="InterPro" id="IPR004117">
    <property type="entry name" value="7tm6_olfct_rcpt"/>
</dbReference>
<keyword evidence="3" id="KW-0716">Sensory transduction</keyword>
<evidence type="ECO:0000256" key="9">
    <source>
        <dbReference type="ARBA" id="ARBA00023224"/>
    </source>
</evidence>
<proteinExistence type="predicted"/>
<organism evidence="10 11">
    <name type="scientific">Microctonus hyperodae</name>
    <name type="common">Parasitoid wasp</name>
    <dbReference type="NCBI Taxonomy" id="165561"/>
    <lineage>
        <taxon>Eukaryota</taxon>
        <taxon>Metazoa</taxon>
        <taxon>Ecdysozoa</taxon>
        <taxon>Arthropoda</taxon>
        <taxon>Hexapoda</taxon>
        <taxon>Insecta</taxon>
        <taxon>Pterygota</taxon>
        <taxon>Neoptera</taxon>
        <taxon>Endopterygota</taxon>
        <taxon>Hymenoptera</taxon>
        <taxon>Apocrita</taxon>
        <taxon>Ichneumonoidea</taxon>
        <taxon>Braconidae</taxon>
        <taxon>Euphorinae</taxon>
        <taxon>Microctonus</taxon>
    </lineage>
</organism>
<evidence type="ECO:0000256" key="1">
    <source>
        <dbReference type="ARBA" id="ARBA00004651"/>
    </source>
</evidence>
<evidence type="ECO:0000313" key="11">
    <source>
        <dbReference type="Proteomes" id="UP001168972"/>
    </source>
</evidence>
<keyword evidence="8" id="KW-0675">Receptor</keyword>
<evidence type="ECO:0000256" key="7">
    <source>
        <dbReference type="ARBA" id="ARBA00023136"/>
    </source>
</evidence>
<evidence type="ECO:0000256" key="4">
    <source>
        <dbReference type="ARBA" id="ARBA00022692"/>
    </source>
</evidence>
<keyword evidence="5" id="KW-0552">Olfaction</keyword>